<dbReference type="OrthoDB" id="332820at2759"/>
<feature type="chain" id="PRO_5012631638" evidence="1">
    <location>
        <begin position="24"/>
        <end position="224"/>
    </location>
</feature>
<dbReference type="EMBL" id="NWUJ01000009">
    <property type="protein sequence ID" value="PFH32972.1"/>
    <property type="molecule type" value="Genomic_DNA"/>
</dbReference>
<organism evidence="3 4">
    <name type="scientific">Besnoitia besnoiti</name>
    <name type="common">Apicomplexan protozoan</name>
    <dbReference type="NCBI Taxonomy" id="94643"/>
    <lineage>
        <taxon>Eukaryota</taxon>
        <taxon>Sar</taxon>
        <taxon>Alveolata</taxon>
        <taxon>Apicomplexa</taxon>
        <taxon>Conoidasida</taxon>
        <taxon>Coccidia</taxon>
        <taxon>Eucoccidiorida</taxon>
        <taxon>Eimeriorina</taxon>
        <taxon>Sarcocystidae</taxon>
        <taxon>Besnoitia</taxon>
    </lineage>
</organism>
<comment type="caution">
    <text evidence="3">The sequence shown here is derived from an EMBL/GenBank/DDBJ whole genome shotgun (WGS) entry which is preliminary data.</text>
</comment>
<dbReference type="GeneID" id="40313097"/>
<evidence type="ECO:0000259" key="2">
    <source>
        <dbReference type="Pfam" id="PF04092"/>
    </source>
</evidence>
<dbReference type="InterPro" id="IPR007226">
    <property type="entry name" value="SRS_dom"/>
</dbReference>
<keyword evidence="4" id="KW-1185">Reference proteome</keyword>
<dbReference type="RefSeq" id="XP_029216981.1">
    <property type="nucleotide sequence ID" value="XM_029366521.1"/>
</dbReference>
<dbReference type="VEuPathDB" id="ToxoDB:BESB_081710"/>
<proteinExistence type="predicted"/>
<dbReference type="AlphaFoldDB" id="A0A2A9MC53"/>
<dbReference type="KEGG" id="bbes:BESB_081710"/>
<sequence>MKLSLACLGAAAAIALCFREASAVRQATSHSQMESGSPTEQDGVPTCEKAELPLSISTANGTAAFKCAKDSQLSPVYQQNEADQQVYIGDSEKKLSEVLKGATLKEKSTAEDNVEKERVVSSPHAASQPVYSLSVAELPEQEKKIMFKCTKKTQEAEKRQPTEENNTVCTVTITVASSAAEKAFAVHSSNPGGVVPNWHSVAEVSFLSSSTKAGRTVSIAPQFF</sequence>
<dbReference type="SUPFAM" id="SSF74877">
    <property type="entry name" value="Major surface antigen p30, SAG1"/>
    <property type="match status" value="1"/>
</dbReference>
<evidence type="ECO:0000313" key="4">
    <source>
        <dbReference type="Proteomes" id="UP000224006"/>
    </source>
</evidence>
<protein>
    <submittedName>
        <fullName evidence="3">SAG-related sequence SRS22I</fullName>
    </submittedName>
</protein>
<dbReference type="InterPro" id="IPR036755">
    <property type="entry name" value="SRS_dom_sf"/>
</dbReference>
<name>A0A2A9MC53_BESBE</name>
<reference evidence="3 4" key="1">
    <citation type="submission" date="2017-09" db="EMBL/GenBank/DDBJ databases">
        <title>Genome sequencing of Besnoitia besnoiti strain Bb-Ger1.</title>
        <authorList>
            <person name="Schares G."/>
            <person name="Venepally P."/>
            <person name="Lorenzi H.A."/>
        </authorList>
    </citation>
    <scope>NUCLEOTIDE SEQUENCE [LARGE SCALE GENOMIC DNA]</scope>
    <source>
        <strain evidence="3 4">Bb-Ger1</strain>
    </source>
</reference>
<dbReference type="Gene3D" id="2.60.40.1320">
    <property type="entry name" value="SRS domain"/>
    <property type="match status" value="1"/>
</dbReference>
<evidence type="ECO:0000256" key="1">
    <source>
        <dbReference type="SAM" id="SignalP"/>
    </source>
</evidence>
<feature type="domain" description="SRS" evidence="2">
    <location>
        <begin position="46"/>
        <end position="175"/>
    </location>
</feature>
<accession>A0A2A9MC53</accession>
<dbReference type="Proteomes" id="UP000224006">
    <property type="component" value="Chromosome VIII"/>
</dbReference>
<dbReference type="GO" id="GO:0016020">
    <property type="term" value="C:membrane"/>
    <property type="evidence" value="ECO:0007669"/>
    <property type="project" value="InterPro"/>
</dbReference>
<gene>
    <name evidence="3" type="ORF">BESB_081710</name>
</gene>
<feature type="signal peptide" evidence="1">
    <location>
        <begin position="1"/>
        <end position="23"/>
    </location>
</feature>
<dbReference type="Pfam" id="PF04092">
    <property type="entry name" value="SAG"/>
    <property type="match status" value="1"/>
</dbReference>
<evidence type="ECO:0000313" key="3">
    <source>
        <dbReference type="EMBL" id="PFH32972.1"/>
    </source>
</evidence>
<keyword evidence="1" id="KW-0732">Signal</keyword>